<comment type="caution">
    <text evidence="17">The sequence shown here is derived from an EMBL/GenBank/DDBJ whole genome shotgun (WGS) entry which is preliminary data.</text>
</comment>
<keyword evidence="18" id="KW-1185">Reference proteome</keyword>
<dbReference type="GO" id="GO:0043021">
    <property type="term" value="F:ribonucleoprotein complex binding"/>
    <property type="evidence" value="ECO:0007669"/>
    <property type="project" value="TreeGrafter"/>
</dbReference>
<feature type="compositionally biased region" description="Basic and acidic residues" evidence="15">
    <location>
        <begin position="201"/>
        <end position="225"/>
    </location>
</feature>
<keyword evidence="12" id="KW-0539">Nucleus</keyword>
<protein>
    <recommendedName>
        <fullName evidence="3">Polyglutamine-binding protein 1</fullName>
    </recommendedName>
    <alternativeName>
        <fullName evidence="13">Polyglutamine tract-binding protein 1</fullName>
    </alternativeName>
</protein>
<feature type="compositionally biased region" description="Basic and acidic residues" evidence="15">
    <location>
        <begin position="48"/>
        <end position="60"/>
    </location>
</feature>
<keyword evidence="5" id="KW-0399">Innate immunity</keyword>
<dbReference type="Proteomes" id="UP000792457">
    <property type="component" value="Unassembled WGS sequence"/>
</dbReference>
<dbReference type="InterPro" id="IPR036020">
    <property type="entry name" value="WW_dom_sf"/>
</dbReference>
<comment type="subunit">
    <text evidence="14">Interacts with POU3F2/Brn-2, ATXN1, TXNL4A, HTT and AR. Interaction with ATXN1 correlates positively with the length of the polyglutamine tract. Interacts with RNA polymerase II large subunit in a phosphorylation-dependent manner. Forms a ternary complex with ATXN1 mutant and phosphorylated RNA polymerase II. Interacts (via C-terminus) with TXNL4A and CD2BP2. Interacts (via WW domain) with ATN1 and SF3B1, and may interact with additional splice factors. Interacts (via WW domain) with WBP11; Leading to reduce interaction between PQBP1 and TXNL4A. Interacts with CAPRIN1. Interacts with DDX1. Interacts with SFPQ. Interacts with KHSRP.</text>
</comment>
<accession>A0A8K0K7S8</accession>
<evidence type="ECO:0000256" key="9">
    <source>
        <dbReference type="ARBA" id="ARBA00023015"/>
    </source>
</evidence>
<dbReference type="SMART" id="SM00456">
    <property type="entry name" value="WW"/>
    <property type="match status" value="1"/>
</dbReference>
<dbReference type="GO" id="GO:0016607">
    <property type="term" value="C:nuclear speck"/>
    <property type="evidence" value="ECO:0007669"/>
    <property type="project" value="UniProtKB-SubCell"/>
</dbReference>
<evidence type="ECO:0000259" key="16">
    <source>
        <dbReference type="PROSITE" id="PS50020"/>
    </source>
</evidence>
<dbReference type="PANTHER" id="PTHR21737:SF3">
    <property type="entry name" value="POLYGLUTAMINE-BINDING PROTEIN 1"/>
    <property type="match status" value="1"/>
</dbReference>
<evidence type="ECO:0000256" key="4">
    <source>
        <dbReference type="ARBA" id="ARBA00022553"/>
    </source>
</evidence>
<dbReference type="AlphaFoldDB" id="A0A8K0K7S8"/>
<evidence type="ECO:0000256" key="2">
    <source>
        <dbReference type="ARBA" id="ARBA00004463"/>
    </source>
</evidence>
<evidence type="ECO:0000256" key="7">
    <source>
        <dbReference type="ARBA" id="ARBA00022737"/>
    </source>
</evidence>
<organism evidence="17 18">
    <name type="scientific">Ladona fulva</name>
    <name type="common">Scarce chaser dragonfly</name>
    <name type="synonym">Libellula fulva</name>
    <dbReference type="NCBI Taxonomy" id="123851"/>
    <lineage>
        <taxon>Eukaryota</taxon>
        <taxon>Metazoa</taxon>
        <taxon>Ecdysozoa</taxon>
        <taxon>Arthropoda</taxon>
        <taxon>Hexapoda</taxon>
        <taxon>Insecta</taxon>
        <taxon>Pterygota</taxon>
        <taxon>Palaeoptera</taxon>
        <taxon>Odonata</taxon>
        <taxon>Epiprocta</taxon>
        <taxon>Anisoptera</taxon>
        <taxon>Libelluloidea</taxon>
        <taxon>Libellulidae</taxon>
        <taxon>Ladona</taxon>
    </lineage>
</organism>
<evidence type="ECO:0000256" key="5">
    <source>
        <dbReference type="ARBA" id="ARBA00022588"/>
    </source>
</evidence>
<proteinExistence type="predicted"/>
<evidence type="ECO:0000256" key="6">
    <source>
        <dbReference type="ARBA" id="ARBA00022664"/>
    </source>
</evidence>
<feature type="region of interest" description="Disordered" evidence="15">
    <location>
        <begin position="14"/>
        <end position="64"/>
    </location>
</feature>
<evidence type="ECO:0000256" key="14">
    <source>
        <dbReference type="ARBA" id="ARBA00046362"/>
    </source>
</evidence>
<keyword evidence="9" id="KW-0805">Transcription regulation</keyword>
<feature type="region of interest" description="Disordered" evidence="15">
    <location>
        <begin position="177"/>
        <end position="286"/>
    </location>
</feature>
<keyword evidence="6" id="KW-0507">mRNA processing</keyword>
<sequence>MPLPPALIARLAKRGIVPQSTEKAVEAATTSSNETEEEEEEVIAEDYDDKKDTPANKQEPETIDGVPYKLVGHHGCPNKYNVHHECTEFCKTYWGKGHIIPDPAYMKKKIKMMSKYPLPELWAESYDPGTGRHYYWDTRTGSVSWLPPEHPRAVISKSAAKIRWDLFGDKKIIADEEEKEEDKDEEDEVESRLKPSSRGNRSRDNRERESRESRRSGRPKVKDNDLDPMDPAAYSDTPRGTWSTGLGKKNEAKTGADTTASGPLYQMRPYPSPGAVLRANAEGSKK</sequence>
<evidence type="ECO:0000256" key="3">
    <source>
        <dbReference type="ARBA" id="ARBA00021117"/>
    </source>
</evidence>
<gene>
    <name evidence="17" type="ORF">J437_LFUL008525</name>
</gene>
<reference evidence="17" key="2">
    <citation type="submission" date="2017-10" db="EMBL/GenBank/DDBJ databases">
        <title>Ladona fulva Genome sequencing and assembly.</title>
        <authorList>
            <person name="Murali S."/>
            <person name="Richards S."/>
            <person name="Bandaranaike D."/>
            <person name="Bellair M."/>
            <person name="Blankenburg K."/>
            <person name="Chao H."/>
            <person name="Dinh H."/>
            <person name="Doddapaneni H."/>
            <person name="Dugan-Rocha S."/>
            <person name="Elkadiri S."/>
            <person name="Gnanaolivu R."/>
            <person name="Hernandez B."/>
            <person name="Skinner E."/>
            <person name="Javaid M."/>
            <person name="Lee S."/>
            <person name="Li M."/>
            <person name="Ming W."/>
            <person name="Munidasa M."/>
            <person name="Muniz J."/>
            <person name="Nguyen L."/>
            <person name="Hughes D."/>
            <person name="Osuji N."/>
            <person name="Pu L.-L."/>
            <person name="Puazo M."/>
            <person name="Qu C."/>
            <person name="Quiroz J."/>
            <person name="Raj R."/>
            <person name="Weissenberger G."/>
            <person name="Xin Y."/>
            <person name="Zou X."/>
            <person name="Han Y."/>
            <person name="Worley K."/>
            <person name="Muzny D."/>
            <person name="Gibbs R."/>
        </authorList>
    </citation>
    <scope>NUCLEOTIDE SEQUENCE</scope>
    <source>
        <strain evidence="17">Sampled in the wild</strain>
    </source>
</reference>
<keyword evidence="11" id="KW-0508">mRNA splicing</keyword>
<dbReference type="SUPFAM" id="SSF51045">
    <property type="entry name" value="WW domain"/>
    <property type="match status" value="1"/>
</dbReference>
<dbReference type="PROSITE" id="PS50020">
    <property type="entry name" value="WW_DOMAIN_2"/>
    <property type="match status" value="1"/>
</dbReference>
<reference evidence="17" key="1">
    <citation type="submission" date="2013-04" db="EMBL/GenBank/DDBJ databases">
        <authorList>
            <person name="Qu J."/>
            <person name="Murali S.C."/>
            <person name="Bandaranaike D."/>
            <person name="Bellair M."/>
            <person name="Blankenburg K."/>
            <person name="Chao H."/>
            <person name="Dinh H."/>
            <person name="Doddapaneni H."/>
            <person name="Downs B."/>
            <person name="Dugan-Rocha S."/>
            <person name="Elkadiri S."/>
            <person name="Gnanaolivu R.D."/>
            <person name="Hernandez B."/>
            <person name="Javaid M."/>
            <person name="Jayaseelan J.C."/>
            <person name="Lee S."/>
            <person name="Li M."/>
            <person name="Ming W."/>
            <person name="Munidasa M."/>
            <person name="Muniz J."/>
            <person name="Nguyen L."/>
            <person name="Ongeri F."/>
            <person name="Osuji N."/>
            <person name="Pu L.-L."/>
            <person name="Puazo M."/>
            <person name="Qu C."/>
            <person name="Quiroz J."/>
            <person name="Raj R."/>
            <person name="Weissenberger G."/>
            <person name="Xin Y."/>
            <person name="Zou X."/>
            <person name="Han Y."/>
            <person name="Richards S."/>
            <person name="Worley K."/>
            <person name="Muzny D."/>
            <person name="Gibbs R."/>
        </authorList>
    </citation>
    <scope>NUCLEOTIDE SEQUENCE</scope>
    <source>
        <strain evidence="17">Sampled in the wild</strain>
    </source>
</reference>
<dbReference type="GO" id="GO:0045087">
    <property type="term" value="P:innate immune response"/>
    <property type="evidence" value="ECO:0007669"/>
    <property type="project" value="UniProtKB-KW"/>
</dbReference>
<keyword evidence="8" id="KW-0391">Immunity</keyword>
<dbReference type="GO" id="GO:0005737">
    <property type="term" value="C:cytoplasm"/>
    <property type="evidence" value="ECO:0007669"/>
    <property type="project" value="TreeGrafter"/>
</dbReference>
<dbReference type="OrthoDB" id="42462at2759"/>
<feature type="compositionally biased region" description="Acidic residues" evidence="15">
    <location>
        <begin position="34"/>
        <end position="47"/>
    </location>
</feature>
<evidence type="ECO:0000256" key="15">
    <source>
        <dbReference type="SAM" id="MobiDB-lite"/>
    </source>
</evidence>
<keyword evidence="10" id="KW-0804">Transcription</keyword>
<evidence type="ECO:0000313" key="17">
    <source>
        <dbReference type="EMBL" id="KAG8229952.1"/>
    </source>
</evidence>
<dbReference type="GO" id="GO:0000380">
    <property type="term" value="P:alternative mRNA splicing, via spliceosome"/>
    <property type="evidence" value="ECO:0007669"/>
    <property type="project" value="TreeGrafter"/>
</dbReference>
<evidence type="ECO:0000256" key="13">
    <source>
        <dbReference type="ARBA" id="ARBA00042167"/>
    </source>
</evidence>
<dbReference type="PANTHER" id="PTHR21737">
    <property type="entry name" value="POLYGLUTAMINE BINDING PROTEIN 1/MARVEL MEMBRANE-ASSOCIATING DOMAIN CONTAINING 3"/>
    <property type="match status" value="1"/>
</dbReference>
<feature type="domain" description="WW" evidence="16">
    <location>
        <begin position="116"/>
        <end position="150"/>
    </location>
</feature>
<evidence type="ECO:0000256" key="8">
    <source>
        <dbReference type="ARBA" id="ARBA00022859"/>
    </source>
</evidence>
<feature type="compositionally biased region" description="Acidic residues" evidence="15">
    <location>
        <begin position="177"/>
        <end position="189"/>
    </location>
</feature>
<dbReference type="InterPro" id="IPR001202">
    <property type="entry name" value="WW_dom"/>
</dbReference>
<dbReference type="EMBL" id="KZ308456">
    <property type="protein sequence ID" value="KAG8229952.1"/>
    <property type="molecule type" value="Genomic_DNA"/>
</dbReference>
<evidence type="ECO:0000256" key="1">
    <source>
        <dbReference type="ARBA" id="ARBA00004324"/>
    </source>
</evidence>
<dbReference type="Gene3D" id="3.40.30.10">
    <property type="entry name" value="Glutaredoxin"/>
    <property type="match status" value="1"/>
</dbReference>
<evidence type="ECO:0000256" key="11">
    <source>
        <dbReference type="ARBA" id="ARBA00023187"/>
    </source>
</evidence>
<dbReference type="Gene3D" id="2.20.70.10">
    <property type="match status" value="1"/>
</dbReference>
<dbReference type="Pfam" id="PF00397">
    <property type="entry name" value="WW"/>
    <property type="match status" value="1"/>
</dbReference>
<evidence type="ECO:0000313" key="18">
    <source>
        <dbReference type="Proteomes" id="UP000792457"/>
    </source>
</evidence>
<keyword evidence="7" id="KW-0677">Repeat</keyword>
<evidence type="ECO:0000256" key="10">
    <source>
        <dbReference type="ARBA" id="ARBA00023163"/>
    </source>
</evidence>
<name>A0A8K0K7S8_LADFU</name>
<keyword evidence="4" id="KW-0597">Phosphoprotein</keyword>
<comment type="subcellular location">
    <subcellularLocation>
        <location evidence="2">Cytoplasmic granule</location>
    </subcellularLocation>
    <subcellularLocation>
        <location evidence="1">Nucleus speckle</location>
    </subcellularLocation>
</comment>
<evidence type="ECO:0000256" key="12">
    <source>
        <dbReference type="ARBA" id="ARBA00023242"/>
    </source>
</evidence>